<dbReference type="Proteomes" id="UP000663760">
    <property type="component" value="Chromosome 5"/>
</dbReference>
<evidence type="ECO:0000313" key="1">
    <source>
        <dbReference type="EMBL" id="CAA7395835.1"/>
    </source>
</evidence>
<sequence>MNFNVNYKVILPPTHDVCDFQLKSCHVGI</sequence>
<keyword evidence="2" id="KW-1185">Reference proteome</keyword>
<dbReference type="AlphaFoldDB" id="A0A7I8KFT0"/>
<proteinExistence type="predicted"/>
<dbReference type="EMBL" id="LR746268">
    <property type="protein sequence ID" value="CAA7395835.1"/>
    <property type="molecule type" value="Genomic_DNA"/>
</dbReference>
<evidence type="ECO:0000313" key="2">
    <source>
        <dbReference type="Proteomes" id="UP000663760"/>
    </source>
</evidence>
<gene>
    <name evidence="1" type="ORF">SI8410_05006498</name>
</gene>
<reference evidence="1" key="1">
    <citation type="submission" date="2020-02" db="EMBL/GenBank/DDBJ databases">
        <authorList>
            <person name="Scholz U."/>
            <person name="Mascher M."/>
            <person name="Fiebig A."/>
        </authorList>
    </citation>
    <scope>NUCLEOTIDE SEQUENCE</scope>
</reference>
<protein>
    <submittedName>
        <fullName evidence="1">Uncharacterized protein</fullName>
    </submittedName>
</protein>
<accession>A0A7I8KFT0</accession>
<name>A0A7I8KFT0_SPIIN</name>
<organism evidence="1 2">
    <name type="scientific">Spirodela intermedia</name>
    <name type="common">Intermediate duckweed</name>
    <dbReference type="NCBI Taxonomy" id="51605"/>
    <lineage>
        <taxon>Eukaryota</taxon>
        <taxon>Viridiplantae</taxon>
        <taxon>Streptophyta</taxon>
        <taxon>Embryophyta</taxon>
        <taxon>Tracheophyta</taxon>
        <taxon>Spermatophyta</taxon>
        <taxon>Magnoliopsida</taxon>
        <taxon>Liliopsida</taxon>
        <taxon>Araceae</taxon>
        <taxon>Lemnoideae</taxon>
        <taxon>Spirodela</taxon>
    </lineage>
</organism>